<gene>
    <name evidence="1" type="ORF">Cflav_PD5755</name>
</gene>
<proteinExistence type="predicted"/>
<protein>
    <submittedName>
        <fullName evidence="1">Uncharacterized protein</fullName>
    </submittedName>
</protein>
<comment type="caution">
    <text evidence="1">The sequence shown here is derived from an EMBL/GenBank/DDBJ whole genome shotgun (WGS) entry which is preliminary data.</text>
</comment>
<dbReference type="Proteomes" id="UP000003688">
    <property type="component" value="Unassembled WGS sequence"/>
</dbReference>
<dbReference type="STRING" id="320771.Cflav_PD5755"/>
<sequence>MFDEVDEATAIFKCVNDVPIGEKSKFITFEGLPSDYYLKLVGAGTRLIRGDTPVVEKVSSVVHTE</sequence>
<dbReference type="AlphaFoldDB" id="B9XAT5"/>
<dbReference type="EMBL" id="ABOX02000002">
    <property type="protein sequence ID" value="EEF63120.1"/>
    <property type="molecule type" value="Genomic_DNA"/>
</dbReference>
<organism evidence="1 2">
    <name type="scientific">Pedosphaera parvula (strain Ellin514)</name>
    <dbReference type="NCBI Taxonomy" id="320771"/>
    <lineage>
        <taxon>Bacteria</taxon>
        <taxon>Pseudomonadati</taxon>
        <taxon>Verrucomicrobiota</taxon>
        <taxon>Pedosphaerae</taxon>
        <taxon>Pedosphaerales</taxon>
        <taxon>Pedosphaeraceae</taxon>
        <taxon>Pedosphaera</taxon>
    </lineage>
</organism>
<keyword evidence="2" id="KW-1185">Reference proteome</keyword>
<name>B9XAT5_PEDPL</name>
<dbReference type="RefSeq" id="WP_007412933.1">
    <property type="nucleotide sequence ID" value="NZ_ABOX02000002.1"/>
</dbReference>
<reference evidence="1 2" key="1">
    <citation type="journal article" date="2011" name="J. Bacteriol.">
        <title>Genome sequence of 'Pedosphaera parvula' Ellin514, an aerobic Verrucomicrobial isolate from pasture soil.</title>
        <authorList>
            <person name="Kant R."/>
            <person name="van Passel M.W."/>
            <person name="Sangwan P."/>
            <person name="Palva A."/>
            <person name="Lucas S."/>
            <person name="Copeland A."/>
            <person name="Lapidus A."/>
            <person name="Glavina Del Rio T."/>
            <person name="Dalin E."/>
            <person name="Tice H."/>
            <person name="Bruce D."/>
            <person name="Goodwin L."/>
            <person name="Pitluck S."/>
            <person name="Chertkov O."/>
            <person name="Larimer F.W."/>
            <person name="Land M.L."/>
            <person name="Hauser L."/>
            <person name="Brettin T.S."/>
            <person name="Detter J.C."/>
            <person name="Han S."/>
            <person name="de Vos W.M."/>
            <person name="Janssen P.H."/>
            <person name="Smidt H."/>
        </authorList>
    </citation>
    <scope>NUCLEOTIDE SEQUENCE [LARGE SCALE GENOMIC DNA]</scope>
    <source>
        <strain evidence="1 2">Ellin514</strain>
    </source>
</reference>
<evidence type="ECO:0000313" key="1">
    <source>
        <dbReference type="EMBL" id="EEF63120.1"/>
    </source>
</evidence>
<evidence type="ECO:0000313" key="2">
    <source>
        <dbReference type="Proteomes" id="UP000003688"/>
    </source>
</evidence>
<accession>B9XAT5</accession>